<keyword evidence="2" id="KW-1133">Transmembrane helix</keyword>
<organism evidence="3 4">
    <name type="scientific">Saccharomyces cerevisiae (strain Kyokai no. 7 / NBRC 101557)</name>
    <name type="common">Baker's yeast</name>
    <dbReference type="NCBI Taxonomy" id="721032"/>
    <lineage>
        <taxon>Eukaryota</taxon>
        <taxon>Fungi</taxon>
        <taxon>Dikarya</taxon>
        <taxon>Ascomycota</taxon>
        <taxon>Saccharomycotina</taxon>
        <taxon>Saccharomycetes</taxon>
        <taxon>Saccharomycetales</taxon>
        <taxon>Saccharomycetaceae</taxon>
        <taxon>Saccharomyces</taxon>
    </lineage>
</organism>
<dbReference type="HOGENOM" id="CLU_719597_0_0_1"/>
<dbReference type="InterPro" id="IPR022757">
    <property type="entry name" value="Gsf2"/>
</dbReference>
<feature type="region of interest" description="Disordered" evidence="1">
    <location>
        <begin position="382"/>
        <end position="406"/>
    </location>
</feature>
<name>G2WK09_YEASK</name>
<evidence type="ECO:0000256" key="1">
    <source>
        <dbReference type="SAM" id="MobiDB-lite"/>
    </source>
</evidence>
<dbReference type="Pfam" id="PF11055">
    <property type="entry name" value="Gsf2"/>
    <property type="match status" value="1"/>
</dbReference>
<accession>G2WK09</accession>
<proteinExistence type="predicted"/>
<keyword evidence="2" id="KW-0472">Membrane</keyword>
<dbReference type="Proteomes" id="UP000001608">
    <property type="component" value="Chromosome 13"/>
</dbReference>
<evidence type="ECO:0000313" key="4">
    <source>
        <dbReference type="Proteomes" id="UP000001608"/>
    </source>
</evidence>
<gene>
    <name evidence="3" type="primary">K7_GSF2</name>
    <name evidence="3" type="ORF">SYK7_052261</name>
</gene>
<reference evidence="3 4" key="1">
    <citation type="journal article" date="2011" name="DNA Res.">
        <title>Whole-genome sequencing of sake yeast Saccharomyces cerevisiae Kyokai no. 7.</title>
        <authorList>
            <person name="Akao T."/>
            <person name="Yashiro I."/>
            <person name="Hosoyama A."/>
            <person name="Kitagaki H."/>
            <person name="Horikawa H."/>
            <person name="Watanabe D."/>
            <person name="Akada R."/>
            <person name="Ando Y."/>
            <person name="Harashima S."/>
            <person name="Inoue T."/>
            <person name="Inoue Y."/>
            <person name="Kajiwara S."/>
            <person name="Kitamoto K."/>
            <person name="Kitamoto N."/>
            <person name="Kobayashi O."/>
            <person name="Kuhara S."/>
            <person name="Masubuchi T."/>
            <person name="Mizoguchi H."/>
            <person name="Nakao Y."/>
            <person name="Nakazato A."/>
            <person name="Namise M."/>
            <person name="Oba T."/>
            <person name="Ogata T."/>
            <person name="Ohta A."/>
            <person name="Sato M."/>
            <person name="Shibasaki S."/>
            <person name="Takatsume Y."/>
            <person name="Tanimoto S."/>
            <person name="Tsuboi H."/>
            <person name="Nishimura A."/>
            <person name="Yoda K."/>
            <person name="Ishikawa T."/>
            <person name="Iwashita K."/>
            <person name="Fujita N."/>
            <person name="Shimoi H."/>
        </authorList>
    </citation>
    <scope>NUCLEOTIDE SEQUENCE [LARGE SCALE GENOMIC DNA]</scope>
    <source>
        <strain evidence="4">Kyokai no. 7 / NBRC 101557</strain>
    </source>
</reference>
<evidence type="ECO:0000313" key="3">
    <source>
        <dbReference type="EMBL" id="GAA25402.1"/>
    </source>
</evidence>
<protein>
    <submittedName>
        <fullName evidence="3">K7_Gsf2p</fullName>
    </submittedName>
</protein>
<sequence>MEIYIRLNADVEHDYAFQVSNEDTINNKIKKIFPSKTGLADLMVLRPSIFHEKEPVKFYKSIHPGYLSEGGCLMFHYEADNEENLEELNDSKPLIDQLWPGQLVVPEWKLSKKNIWVYTIIMLAWLYTDLPDAISPTPGICLTNQLSRLLIPVAKHMDLPEIAAKLEQEVQANYSSLVAQWLFFVMHIFKVGIITLFLKLGIANPISFNPYKLWSLRDLTSPSANGAKKSGGNNNTTDLKTRLRSLGWIGAKRATYDDYQTNYYNYVIDKMGGAVAAYRAGAIRKAAAPGIQLVAGEGFQSPLEDRFTASTFTAIKTERKFILSEEYFVELENNLKKILEEYDGDIGKMNAEIRRFRRFGIYEPDEKLASLVKLRREIADEKEKASNSDATFGIKKNDEKEKASNSDATFGIKKNDLKKI</sequence>
<feature type="compositionally biased region" description="Basic and acidic residues" evidence="1">
    <location>
        <begin position="395"/>
        <end position="404"/>
    </location>
</feature>
<dbReference type="OrthoDB" id="4076669at2759"/>
<dbReference type="AlphaFoldDB" id="G2WK09"/>
<feature type="transmembrane region" description="Helical" evidence="2">
    <location>
        <begin position="181"/>
        <end position="202"/>
    </location>
</feature>
<dbReference type="EMBL" id="DG000049">
    <property type="protein sequence ID" value="GAA25402.1"/>
    <property type="molecule type" value="Genomic_DNA"/>
</dbReference>
<evidence type="ECO:0000256" key="2">
    <source>
        <dbReference type="SAM" id="Phobius"/>
    </source>
</evidence>
<comment type="caution">
    <text evidence="3">The sequence shown here is derived from an EMBL/GenBank/DDBJ whole genome shotgun (WGS) entry which is preliminary data.</text>
</comment>
<keyword evidence="2" id="KW-0812">Transmembrane</keyword>